<accession>A0A432MLM8</accession>
<feature type="domain" description="Glycosyltransferase subfamily 4-like N-terminal" evidence="2">
    <location>
        <begin position="13"/>
        <end position="173"/>
    </location>
</feature>
<evidence type="ECO:0000259" key="1">
    <source>
        <dbReference type="Pfam" id="PF00534"/>
    </source>
</evidence>
<comment type="caution">
    <text evidence="3">The sequence shown here is derived from an EMBL/GenBank/DDBJ whole genome shotgun (WGS) entry which is preliminary data.</text>
</comment>
<dbReference type="GO" id="GO:0016757">
    <property type="term" value="F:glycosyltransferase activity"/>
    <property type="evidence" value="ECO:0007669"/>
    <property type="project" value="InterPro"/>
</dbReference>
<evidence type="ECO:0000313" key="4">
    <source>
        <dbReference type="Proteomes" id="UP000280296"/>
    </source>
</evidence>
<dbReference type="InterPro" id="IPR001296">
    <property type="entry name" value="Glyco_trans_1"/>
</dbReference>
<gene>
    <name evidence="3" type="ORF">TsocGM_08865</name>
</gene>
<keyword evidence="3" id="KW-0808">Transferase</keyword>
<feature type="domain" description="Glycosyl transferase family 1" evidence="1">
    <location>
        <begin position="192"/>
        <end position="360"/>
    </location>
</feature>
<dbReference type="EMBL" id="RYZH01000014">
    <property type="protein sequence ID" value="RUL88045.1"/>
    <property type="molecule type" value="Genomic_DNA"/>
</dbReference>
<dbReference type="Pfam" id="PF13579">
    <property type="entry name" value="Glyco_trans_4_4"/>
    <property type="match status" value="1"/>
</dbReference>
<proteinExistence type="predicted"/>
<dbReference type="SUPFAM" id="SSF53756">
    <property type="entry name" value="UDP-Glycosyltransferase/glycogen phosphorylase"/>
    <property type="match status" value="1"/>
</dbReference>
<dbReference type="CDD" id="cd03808">
    <property type="entry name" value="GT4_CapM-like"/>
    <property type="match status" value="1"/>
</dbReference>
<dbReference type="AlphaFoldDB" id="A0A432MLM8"/>
<dbReference type="PANTHER" id="PTHR12526">
    <property type="entry name" value="GLYCOSYLTRANSFERASE"/>
    <property type="match status" value="1"/>
</dbReference>
<dbReference type="Proteomes" id="UP000280296">
    <property type="component" value="Unassembled WGS sequence"/>
</dbReference>
<dbReference type="OrthoDB" id="9806653at2"/>
<reference evidence="3 4" key="2">
    <citation type="submission" date="2019-01" db="EMBL/GenBank/DDBJ databases">
        <title>Tautonia sociabilis, a novel thermotolerant planctomycete of Isosphaeraceae family, isolated from a 4000 m deep subterranean habitat.</title>
        <authorList>
            <person name="Kovaleva O.L."/>
            <person name="Elcheninov A.G."/>
            <person name="Van Heerden E."/>
            <person name="Toshchakov S.V."/>
            <person name="Novikov A."/>
            <person name="Bonch-Osmolovskaya E.A."/>
            <person name="Kublanov I.V."/>
        </authorList>
    </citation>
    <scope>NUCLEOTIDE SEQUENCE [LARGE SCALE GENOMIC DNA]</scope>
    <source>
        <strain evidence="3 4">GM2012</strain>
    </source>
</reference>
<reference evidence="3 4" key="1">
    <citation type="submission" date="2018-12" db="EMBL/GenBank/DDBJ databases">
        <authorList>
            <person name="Toschakov S.V."/>
        </authorList>
    </citation>
    <scope>NUCLEOTIDE SEQUENCE [LARGE SCALE GENOMIC DNA]</scope>
    <source>
        <strain evidence="3 4">GM2012</strain>
    </source>
</reference>
<dbReference type="PANTHER" id="PTHR12526:SF630">
    <property type="entry name" value="GLYCOSYLTRANSFERASE"/>
    <property type="match status" value="1"/>
</dbReference>
<protein>
    <submittedName>
        <fullName evidence="3">Glycosyltransferase family 1 protein</fullName>
    </submittedName>
</protein>
<dbReference type="InterPro" id="IPR028098">
    <property type="entry name" value="Glyco_trans_4-like_N"/>
</dbReference>
<sequence>MRIVHVITRLILGGAQENTLLTVEGLHHRFGDDVTLITGPAEGPEGDLFDRADRQGLKVELMPELVRPIRPATDLKAYRLLRRAFRRLRPEVVHTHSSKAGILARAAAWHERVPLVVHTIHGLPFGPSETPWRNRLYVGLERWAARRCHAIVSVCDAMTEQALAAGVGRPDQYETIFSGMEVEPFLHPPRPRDEVRRELGLPPEAVAFATVARLFERKGHDDLLDIAPRVLEANPRVRFVWIGSGLLREHLEARAEALGVRHAITFTGLVPPGRIPELLGACDVVLHPSYREGLARVLPQGLIVGRPAISYDVDGAREVVTPETGILVPFRDRQALAEAILALAGDEPRRRALGQEGRRRFSEQFRHEVMVDSIRSLYERRLGLLSPAAAPGDGRGGAAVR</sequence>
<evidence type="ECO:0000259" key="2">
    <source>
        <dbReference type="Pfam" id="PF13579"/>
    </source>
</evidence>
<dbReference type="Pfam" id="PF00534">
    <property type="entry name" value="Glycos_transf_1"/>
    <property type="match status" value="1"/>
</dbReference>
<dbReference type="RefSeq" id="WP_126724954.1">
    <property type="nucleotide sequence ID" value="NZ_RYZH01000014.1"/>
</dbReference>
<dbReference type="Gene3D" id="3.40.50.2000">
    <property type="entry name" value="Glycogen Phosphorylase B"/>
    <property type="match status" value="2"/>
</dbReference>
<organism evidence="3 4">
    <name type="scientific">Tautonia sociabilis</name>
    <dbReference type="NCBI Taxonomy" id="2080755"/>
    <lineage>
        <taxon>Bacteria</taxon>
        <taxon>Pseudomonadati</taxon>
        <taxon>Planctomycetota</taxon>
        <taxon>Planctomycetia</taxon>
        <taxon>Isosphaerales</taxon>
        <taxon>Isosphaeraceae</taxon>
        <taxon>Tautonia</taxon>
    </lineage>
</organism>
<name>A0A432MLM8_9BACT</name>
<keyword evidence="4" id="KW-1185">Reference proteome</keyword>
<evidence type="ECO:0000313" key="3">
    <source>
        <dbReference type="EMBL" id="RUL88045.1"/>
    </source>
</evidence>